<dbReference type="InterPro" id="IPR045584">
    <property type="entry name" value="Pilin-like"/>
</dbReference>
<evidence type="ECO:0000313" key="7">
    <source>
        <dbReference type="EMBL" id="MBN0989492.1"/>
    </source>
</evidence>
<evidence type="ECO:0000256" key="2">
    <source>
        <dbReference type="ARBA" id="ARBA00022692"/>
    </source>
</evidence>
<comment type="caution">
    <text evidence="7">The sequence shown here is derived from an EMBL/GenBank/DDBJ whole genome shotgun (WGS) entry which is preliminary data.</text>
</comment>
<evidence type="ECO:0000259" key="6">
    <source>
        <dbReference type="Pfam" id="PF05154"/>
    </source>
</evidence>
<name>A0ABS2WCQ4_9GAMM</name>
<feature type="transmembrane region" description="Helical" evidence="5">
    <location>
        <begin position="117"/>
        <end position="142"/>
    </location>
</feature>
<comment type="subcellular location">
    <subcellularLocation>
        <location evidence="1">Membrane</location>
        <topology evidence="1">Multi-pass membrane protein</topology>
    </subcellularLocation>
</comment>
<protein>
    <submittedName>
        <fullName evidence="7">NINE protein</fullName>
    </submittedName>
</protein>
<sequence length="154" mass="16868">MDSNIYSTPEANVEKNTVFCRECGEKIAKTAVSCPQCSASQNLGGKSKVAAGLLAIFIGGFGIHRFYLGQWWGIFYLLFFWTWIPGIISLVEGIVFLCTSEQSWTKKYGNTKGASALVLVLVSVLVIIPVIGIVAAIALPAYQDYVHRAEMLQQ</sequence>
<keyword evidence="4 5" id="KW-0472">Membrane</keyword>
<evidence type="ECO:0000256" key="1">
    <source>
        <dbReference type="ARBA" id="ARBA00004141"/>
    </source>
</evidence>
<dbReference type="SUPFAM" id="SSF54523">
    <property type="entry name" value="Pili subunits"/>
    <property type="match status" value="1"/>
</dbReference>
<feature type="transmembrane region" description="Helical" evidence="5">
    <location>
        <begin position="49"/>
        <end position="68"/>
    </location>
</feature>
<dbReference type="Gene3D" id="3.30.700.10">
    <property type="entry name" value="Glycoprotein, Type 4 Pilin"/>
    <property type="match status" value="1"/>
</dbReference>
<proteinExistence type="predicted"/>
<evidence type="ECO:0000313" key="8">
    <source>
        <dbReference type="Proteomes" id="UP000760472"/>
    </source>
</evidence>
<keyword evidence="8" id="KW-1185">Reference proteome</keyword>
<feature type="transmembrane region" description="Helical" evidence="5">
    <location>
        <begin position="74"/>
        <end position="97"/>
    </location>
</feature>
<reference evidence="7 8" key="1">
    <citation type="submission" date="2021-02" db="EMBL/GenBank/DDBJ databases">
        <title>A novel species of genus Amphritea isolated from a fishpond in China.</title>
        <authorList>
            <person name="Lu H."/>
        </authorList>
    </citation>
    <scope>NUCLEOTIDE SEQUENCE [LARGE SCALE GENOMIC DNA]</scope>
    <source>
        <strain evidence="7 8">RP18W</strain>
    </source>
</reference>
<gene>
    <name evidence="7" type="ORF">JW498_19165</name>
</gene>
<keyword evidence="2 5" id="KW-0812">Transmembrane</keyword>
<evidence type="ECO:0000256" key="5">
    <source>
        <dbReference type="SAM" id="Phobius"/>
    </source>
</evidence>
<feature type="domain" description="TM2" evidence="6">
    <location>
        <begin position="45"/>
        <end position="94"/>
    </location>
</feature>
<keyword evidence="3 5" id="KW-1133">Transmembrane helix</keyword>
<dbReference type="Pfam" id="PF05154">
    <property type="entry name" value="TM2"/>
    <property type="match status" value="1"/>
</dbReference>
<dbReference type="RefSeq" id="WP_205208725.1">
    <property type="nucleotide sequence ID" value="NZ_JAFFZO010000001.1"/>
</dbReference>
<dbReference type="InterPro" id="IPR007829">
    <property type="entry name" value="TM2"/>
</dbReference>
<dbReference type="EMBL" id="JAFFZP010000042">
    <property type="protein sequence ID" value="MBN0989492.1"/>
    <property type="molecule type" value="Genomic_DNA"/>
</dbReference>
<evidence type="ECO:0000256" key="4">
    <source>
        <dbReference type="ARBA" id="ARBA00023136"/>
    </source>
</evidence>
<accession>A0ABS2WCQ4</accession>
<evidence type="ECO:0000256" key="3">
    <source>
        <dbReference type="ARBA" id="ARBA00022989"/>
    </source>
</evidence>
<organism evidence="7 8">
    <name type="scientific">Amphritea pacifica</name>
    <dbReference type="NCBI Taxonomy" id="2811233"/>
    <lineage>
        <taxon>Bacteria</taxon>
        <taxon>Pseudomonadati</taxon>
        <taxon>Pseudomonadota</taxon>
        <taxon>Gammaproteobacteria</taxon>
        <taxon>Oceanospirillales</taxon>
        <taxon>Oceanospirillaceae</taxon>
        <taxon>Amphritea</taxon>
    </lineage>
</organism>
<dbReference type="Proteomes" id="UP000760472">
    <property type="component" value="Unassembled WGS sequence"/>
</dbReference>